<dbReference type="Pfam" id="PF08282">
    <property type="entry name" value="Hydrolase_3"/>
    <property type="match status" value="1"/>
</dbReference>
<dbReference type="PANTHER" id="PTHR10000:SF53">
    <property type="entry name" value="5-AMINO-6-(5-PHOSPHO-D-RIBITYLAMINO)URACIL PHOSPHATASE YBJI-RELATED"/>
    <property type="match status" value="1"/>
</dbReference>
<dbReference type="Gene3D" id="3.40.50.1000">
    <property type="entry name" value="HAD superfamily/HAD-like"/>
    <property type="match status" value="1"/>
</dbReference>
<comment type="caution">
    <text evidence="1">The sequence shown here is derived from an EMBL/GenBank/DDBJ whole genome shotgun (WGS) entry which is preliminary data.</text>
</comment>
<proteinExistence type="predicted"/>
<accession>A0ABV6K4J6</accession>
<dbReference type="Gene3D" id="3.30.1240.10">
    <property type="match status" value="1"/>
</dbReference>
<dbReference type="InterPro" id="IPR023214">
    <property type="entry name" value="HAD_sf"/>
</dbReference>
<keyword evidence="1" id="KW-0378">Hydrolase</keyword>
<keyword evidence="2" id="KW-1185">Reference proteome</keyword>
<dbReference type="InterPro" id="IPR036412">
    <property type="entry name" value="HAD-like_sf"/>
</dbReference>
<name>A0ABV6K4J6_9LACO</name>
<dbReference type="SUPFAM" id="SSF56784">
    <property type="entry name" value="HAD-like"/>
    <property type="match status" value="1"/>
</dbReference>
<sequence length="282" mass="30625">MGIKLVAFDMDGTFLNDQNTYDHVRFGQLLSALRARGVRVVAASGSQYQRLQTQFGDFQKQMDFVSQNGAVVHRGGQPLIVTAMPAAAVTATLQTIKHQFQPSEVAEHLVVGVKSAYVDERMSAASYQQTHYYYDHLKRVPDLAGVTPARLDDQITSIGITFADQVDFSTAMTGLRQQLPVGLASQTSGYNTELISMAHVNKATGLKALMQAYHVQPSELMTFGDNENDLSMLRLTPHSYAMANAVAAVKAQAHHLTSSNNADGVLNVLSRLVSGVEDDGAH</sequence>
<dbReference type="GO" id="GO:0016787">
    <property type="term" value="F:hydrolase activity"/>
    <property type="evidence" value="ECO:0007669"/>
    <property type="project" value="UniProtKB-KW"/>
</dbReference>
<dbReference type="RefSeq" id="WP_137645045.1">
    <property type="nucleotide sequence ID" value="NZ_BAABRM010000010.1"/>
</dbReference>
<dbReference type="PANTHER" id="PTHR10000">
    <property type="entry name" value="PHOSPHOSERINE PHOSPHATASE"/>
    <property type="match status" value="1"/>
</dbReference>
<organism evidence="1 2">
    <name type="scientific">Lactiplantibacillus plajomi</name>
    <dbReference type="NCBI Taxonomy" id="1457217"/>
    <lineage>
        <taxon>Bacteria</taxon>
        <taxon>Bacillati</taxon>
        <taxon>Bacillota</taxon>
        <taxon>Bacilli</taxon>
        <taxon>Lactobacillales</taxon>
        <taxon>Lactobacillaceae</taxon>
        <taxon>Lactiplantibacillus</taxon>
    </lineage>
</organism>
<dbReference type="Proteomes" id="UP001589855">
    <property type="component" value="Unassembled WGS sequence"/>
</dbReference>
<reference evidence="1 2" key="1">
    <citation type="submission" date="2024-09" db="EMBL/GenBank/DDBJ databases">
        <authorList>
            <person name="Sun Q."/>
            <person name="Mori K."/>
        </authorList>
    </citation>
    <scope>NUCLEOTIDE SEQUENCE [LARGE SCALE GENOMIC DNA]</scope>
    <source>
        <strain evidence="1 2">TBRC 4575</strain>
    </source>
</reference>
<gene>
    <name evidence="1" type="ORF">ACFFGS_09625</name>
</gene>
<evidence type="ECO:0000313" key="2">
    <source>
        <dbReference type="Proteomes" id="UP001589855"/>
    </source>
</evidence>
<protein>
    <submittedName>
        <fullName evidence="1">Cof-type HAD-IIB family hydrolase</fullName>
        <ecNumber evidence="1">3.1.3.-</ecNumber>
    </submittedName>
</protein>
<dbReference type="SFLD" id="SFLDG01140">
    <property type="entry name" value="C2.B:_Phosphomannomutase_and_P"/>
    <property type="match status" value="1"/>
</dbReference>
<dbReference type="InterPro" id="IPR006379">
    <property type="entry name" value="HAD-SF_hydro_IIB"/>
</dbReference>
<evidence type="ECO:0000313" key="1">
    <source>
        <dbReference type="EMBL" id="MFC0424376.1"/>
    </source>
</evidence>
<dbReference type="CDD" id="cd07518">
    <property type="entry name" value="HAD_YbiV-Like"/>
    <property type="match status" value="1"/>
</dbReference>
<dbReference type="EC" id="3.1.3.-" evidence="1"/>
<dbReference type="SFLD" id="SFLDS00003">
    <property type="entry name" value="Haloacid_Dehalogenase"/>
    <property type="match status" value="1"/>
</dbReference>
<dbReference type="NCBIfam" id="TIGR01484">
    <property type="entry name" value="HAD-SF-IIB"/>
    <property type="match status" value="1"/>
</dbReference>
<dbReference type="EMBL" id="JBHLUK010000071">
    <property type="protein sequence ID" value="MFC0424376.1"/>
    <property type="molecule type" value="Genomic_DNA"/>
</dbReference>